<protein>
    <submittedName>
        <fullName evidence="8">Uncharacterized protein</fullName>
    </submittedName>
</protein>
<keyword evidence="4 7" id="KW-1133">Transmembrane helix</keyword>
<feature type="compositionally biased region" description="Low complexity" evidence="6">
    <location>
        <begin position="78"/>
        <end position="102"/>
    </location>
</feature>
<feature type="transmembrane region" description="Helical" evidence="7">
    <location>
        <begin position="149"/>
        <end position="167"/>
    </location>
</feature>
<dbReference type="GO" id="GO:0061024">
    <property type="term" value="P:membrane organization"/>
    <property type="evidence" value="ECO:0007669"/>
    <property type="project" value="TreeGrafter"/>
</dbReference>
<dbReference type="AlphaFoldDB" id="A0AAW1SVS0"/>
<proteinExistence type="inferred from homology"/>
<feature type="region of interest" description="Disordered" evidence="6">
    <location>
        <begin position="51"/>
        <end position="102"/>
    </location>
</feature>
<dbReference type="InterPro" id="IPR051645">
    <property type="entry name" value="PER33/POM33_regulator"/>
</dbReference>
<keyword evidence="9" id="KW-1185">Reference proteome</keyword>
<evidence type="ECO:0000313" key="8">
    <source>
        <dbReference type="EMBL" id="KAK9857999.1"/>
    </source>
</evidence>
<feature type="transmembrane region" description="Helical" evidence="7">
    <location>
        <begin position="125"/>
        <end position="143"/>
    </location>
</feature>
<name>A0AAW1SVS0_9CHLO</name>
<accession>A0AAW1SVS0</accession>
<keyword evidence="5 7" id="KW-0472">Membrane</keyword>
<reference evidence="8 9" key="1">
    <citation type="journal article" date="2024" name="Nat. Commun.">
        <title>Phylogenomics reveals the evolutionary origins of lichenization in chlorophyte algae.</title>
        <authorList>
            <person name="Puginier C."/>
            <person name="Libourel C."/>
            <person name="Otte J."/>
            <person name="Skaloud P."/>
            <person name="Haon M."/>
            <person name="Grisel S."/>
            <person name="Petersen M."/>
            <person name="Berrin J.G."/>
            <person name="Delaux P.M."/>
            <person name="Dal Grande F."/>
            <person name="Keller J."/>
        </authorList>
    </citation>
    <scope>NUCLEOTIDE SEQUENCE [LARGE SCALE GENOMIC DNA]</scope>
    <source>
        <strain evidence="8 9">SAG 2523</strain>
    </source>
</reference>
<evidence type="ECO:0000313" key="9">
    <source>
        <dbReference type="Proteomes" id="UP001485043"/>
    </source>
</evidence>
<feature type="transmembrane region" description="Helical" evidence="7">
    <location>
        <begin position="269"/>
        <end position="293"/>
    </location>
</feature>
<comment type="subcellular location">
    <subcellularLocation>
        <location evidence="1">Membrane</location>
        <topology evidence="1">Multi-pass membrane protein</topology>
    </subcellularLocation>
</comment>
<evidence type="ECO:0000256" key="4">
    <source>
        <dbReference type="ARBA" id="ARBA00022989"/>
    </source>
</evidence>
<dbReference type="PANTHER" id="PTHR12703">
    <property type="entry name" value="TRANSMEMBRANE PROTEIN 33"/>
    <property type="match status" value="1"/>
</dbReference>
<evidence type="ECO:0000256" key="5">
    <source>
        <dbReference type="ARBA" id="ARBA00023136"/>
    </source>
</evidence>
<evidence type="ECO:0000256" key="2">
    <source>
        <dbReference type="ARBA" id="ARBA00007322"/>
    </source>
</evidence>
<dbReference type="GO" id="GO:0005783">
    <property type="term" value="C:endoplasmic reticulum"/>
    <property type="evidence" value="ECO:0007669"/>
    <property type="project" value="TreeGrafter"/>
</dbReference>
<evidence type="ECO:0000256" key="6">
    <source>
        <dbReference type="SAM" id="MobiDB-lite"/>
    </source>
</evidence>
<dbReference type="GO" id="GO:0016020">
    <property type="term" value="C:membrane"/>
    <property type="evidence" value="ECO:0007669"/>
    <property type="project" value="UniProtKB-SubCell"/>
</dbReference>
<dbReference type="Proteomes" id="UP001485043">
    <property type="component" value="Unassembled WGS sequence"/>
</dbReference>
<feature type="transmembrane region" description="Helical" evidence="7">
    <location>
        <begin position="213"/>
        <end position="233"/>
    </location>
</feature>
<keyword evidence="3 7" id="KW-0812">Transmembrane</keyword>
<dbReference type="Pfam" id="PF03661">
    <property type="entry name" value="TMEM33_Pom33"/>
    <property type="match status" value="1"/>
</dbReference>
<dbReference type="EMBL" id="JALJOV010000944">
    <property type="protein sequence ID" value="KAK9857999.1"/>
    <property type="molecule type" value="Genomic_DNA"/>
</dbReference>
<comment type="similarity">
    <text evidence="2">Belongs to the PER33/POM33 family.</text>
</comment>
<evidence type="ECO:0000256" key="7">
    <source>
        <dbReference type="SAM" id="Phobius"/>
    </source>
</evidence>
<comment type="caution">
    <text evidence="8">The sequence shown here is derived from an EMBL/GenBank/DDBJ whole genome shotgun (WGS) entry which is preliminary data.</text>
</comment>
<evidence type="ECO:0000256" key="1">
    <source>
        <dbReference type="ARBA" id="ARBA00004141"/>
    </source>
</evidence>
<dbReference type="PANTHER" id="PTHR12703:SF4">
    <property type="entry name" value="TRANSMEMBRANE PROTEIN 33"/>
    <property type="match status" value="1"/>
</dbReference>
<organism evidence="8 9">
    <name type="scientific">Apatococcus fuscideae</name>
    <dbReference type="NCBI Taxonomy" id="2026836"/>
    <lineage>
        <taxon>Eukaryota</taxon>
        <taxon>Viridiplantae</taxon>
        <taxon>Chlorophyta</taxon>
        <taxon>core chlorophytes</taxon>
        <taxon>Trebouxiophyceae</taxon>
        <taxon>Chlorellales</taxon>
        <taxon>Chlorellaceae</taxon>
        <taxon>Apatococcus</taxon>
    </lineage>
</organism>
<feature type="compositionally biased region" description="Polar residues" evidence="6">
    <location>
        <begin position="54"/>
        <end position="72"/>
    </location>
</feature>
<gene>
    <name evidence="8" type="ORF">WJX84_008277</name>
</gene>
<dbReference type="InterPro" id="IPR005344">
    <property type="entry name" value="TMEM33/Pom33"/>
</dbReference>
<dbReference type="GO" id="GO:0071786">
    <property type="term" value="P:endoplasmic reticulum tubular network organization"/>
    <property type="evidence" value="ECO:0007669"/>
    <property type="project" value="TreeGrafter"/>
</dbReference>
<sequence>MVVEEAFSTFDFGSDPRWQHYWSSLELPAGIDEAKAMKKYKAKWYQREIDPTYDASQPTRPSAPSTGAQQASAAEPGTSAPKPASAGTSGSSTASGSKPSSAAQGLLGGLTQRLQRMLGGNRSQLVLFSLHAILLLLAVLHLQPLQRPLSYAAWSWFLQLAVFKYAYKVYLKSGLPRLRPFPAAIKGYMQQVAATTDFQYALMNMLFLPQRPMMLVMLPTVVLSTYHAFAFMASNFGQTQLWKAYGSRGHAWLFSQQQNAIMYNAAAEIGVGFLVIVSVFGNLRNIIFVFLYWNFLRMRYFTPDASTYHRLVWGQLEQKAAPVFQAVPMLQIPLSFVKKWFLSLAQPAAR</sequence>
<evidence type="ECO:0000256" key="3">
    <source>
        <dbReference type="ARBA" id="ARBA00022692"/>
    </source>
</evidence>